<proteinExistence type="predicted"/>
<dbReference type="RefSeq" id="WP_310140203.1">
    <property type="nucleotide sequence ID" value="NZ_JAVDTR010000006.1"/>
</dbReference>
<feature type="transmembrane region" description="Helical" evidence="1">
    <location>
        <begin position="6"/>
        <end position="28"/>
    </location>
</feature>
<sequence length="197" mass="23141">MTQSQIAILGLIVSFVGGGTVSAIINWVRSSIAETKERSTKYIEQQLEKLYGPLYYLTLQSSKLFEIEKKLGDAYKVEYIDQKYSDDPVTRQRLREETDSVIELKNQYIEQVVKNNKKIIELLDNNFALIDADDVEIFINEFYEHFIRYQTEEIGKTPYMVYEHLGAISFLRPRFIKRIKEKFDSKKSQFEGIAKKR</sequence>
<protein>
    <submittedName>
        <fullName evidence="2">Uncharacterized protein</fullName>
    </submittedName>
</protein>
<evidence type="ECO:0000313" key="2">
    <source>
        <dbReference type="EMBL" id="MDR6724234.1"/>
    </source>
</evidence>
<dbReference type="AlphaFoldDB" id="A0AAP5LRA7"/>
<evidence type="ECO:0000256" key="1">
    <source>
        <dbReference type="SAM" id="Phobius"/>
    </source>
</evidence>
<organism evidence="2 3">
    <name type="scientific">Paenibacillus amylolyticus</name>
    <dbReference type="NCBI Taxonomy" id="1451"/>
    <lineage>
        <taxon>Bacteria</taxon>
        <taxon>Bacillati</taxon>
        <taxon>Bacillota</taxon>
        <taxon>Bacilli</taxon>
        <taxon>Bacillales</taxon>
        <taxon>Paenibacillaceae</taxon>
        <taxon>Paenibacillus</taxon>
    </lineage>
</organism>
<accession>A0AAP5LRA7</accession>
<reference evidence="2" key="1">
    <citation type="submission" date="2023-07" db="EMBL/GenBank/DDBJ databases">
        <title>Sorghum-associated microbial communities from plants grown in Nebraska, USA.</title>
        <authorList>
            <person name="Schachtman D."/>
        </authorList>
    </citation>
    <scope>NUCLEOTIDE SEQUENCE</scope>
    <source>
        <strain evidence="2">BE80</strain>
    </source>
</reference>
<comment type="caution">
    <text evidence="2">The sequence shown here is derived from an EMBL/GenBank/DDBJ whole genome shotgun (WGS) entry which is preliminary data.</text>
</comment>
<dbReference type="Proteomes" id="UP001254832">
    <property type="component" value="Unassembled WGS sequence"/>
</dbReference>
<evidence type="ECO:0000313" key="3">
    <source>
        <dbReference type="Proteomes" id="UP001254832"/>
    </source>
</evidence>
<keyword evidence="1" id="KW-1133">Transmembrane helix</keyword>
<gene>
    <name evidence="2" type="ORF">J2W91_002696</name>
</gene>
<dbReference type="EMBL" id="JAVDTR010000006">
    <property type="protein sequence ID" value="MDR6724234.1"/>
    <property type="molecule type" value="Genomic_DNA"/>
</dbReference>
<keyword evidence="1" id="KW-0472">Membrane</keyword>
<keyword evidence="1" id="KW-0812">Transmembrane</keyword>
<name>A0AAP5LRA7_PAEAM</name>